<name>A0A0E4CMJ9_MYCLN</name>
<sequence>MALSIVLMVVAVVGWGAAAGMEFMFLAFTDYCPPEHCSADRAATSVLLSVSVAAALTLGGCIWTVIRLVRRRSGWPFAVATLAISALAELLGVVGYFAAVGY</sequence>
<protein>
    <recommendedName>
        <fullName evidence="2">Major facilitator superfamily (MFS) profile domain-containing protein</fullName>
    </recommendedName>
</protein>
<dbReference type="RefSeq" id="WP_090601053.1">
    <property type="nucleotide sequence ID" value="NZ_CTEE01000001.1"/>
</dbReference>
<accession>A0A0E4CMJ9</accession>
<gene>
    <name evidence="3" type="ORF">BN1232_01830</name>
</gene>
<evidence type="ECO:0000313" key="4">
    <source>
        <dbReference type="Proteomes" id="UP000199251"/>
    </source>
</evidence>
<dbReference type="PROSITE" id="PS50850">
    <property type="entry name" value="MFS"/>
    <property type="match status" value="1"/>
</dbReference>
<dbReference type="InterPro" id="IPR020846">
    <property type="entry name" value="MFS_dom"/>
</dbReference>
<proteinExistence type="predicted"/>
<evidence type="ECO:0000256" key="1">
    <source>
        <dbReference type="SAM" id="Phobius"/>
    </source>
</evidence>
<keyword evidence="1" id="KW-0812">Transmembrane</keyword>
<dbReference type="EMBL" id="CTEE01000001">
    <property type="protein sequence ID" value="CQD10000.1"/>
    <property type="molecule type" value="Genomic_DNA"/>
</dbReference>
<dbReference type="AlphaFoldDB" id="A0A0E4CMJ9"/>
<feature type="transmembrane region" description="Helical" evidence="1">
    <location>
        <begin position="42"/>
        <end position="65"/>
    </location>
</feature>
<dbReference type="Proteomes" id="UP000199251">
    <property type="component" value="Unassembled WGS sequence"/>
</dbReference>
<evidence type="ECO:0000259" key="2">
    <source>
        <dbReference type="PROSITE" id="PS50850"/>
    </source>
</evidence>
<dbReference type="GO" id="GO:0022857">
    <property type="term" value="F:transmembrane transporter activity"/>
    <property type="evidence" value="ECO:0007669"/>
    <property type="project" value="InterPro"/>
</dbReference>
<keyword evidence="1" id="KW-1133">Transmembrane helix</keyword>
<feature type="domain" description="Major facilitator superfamily (MFS) profile" evidence="2">
    <location>
        <begin position="1"/>
        <end position="102"/>
    </location>
</feature>
<evidence type="ECO:0000313" key="3">
    <source>
        <dbReference type="EMBL" id="CQD10000.1"/>
    </source>
</evidence>
<organism evidence="3 4">
    <name type="scientific">Mycobacterium lentiflavum</name>
    <dbReference type="NCBI Taxonomy" id="141349"/>
    <lineage>
        <taxon>Bacteria</taxon>
        <taxon>Bacillati</taxon>
        <taxon>Actinomycetota</taxon>
        <taxon>Actinomycetes</taxon>
        <taxon>Mycobacteriales</taxon>
        <taxon>Mycobacteriaceae</taxon>
        <taxon>Mycobacterium</taxon>
        <taxon>Mycobacterium simiae complex</taxon>
    </lineage>
</organism>
<feature type="transmembrane region" description="Helical" evidence="1">
    <location>
        <begin position="77"/>
        <end position="99"/>
    </location>
</feature>
<keyword evidence="1" id="KW-0472">Membrane</keyword>
<reference evidence="3 4" key="1">
    <citation type="submission" date="2015-03" db="EMBL/GenBank/DDBJ databases">
        <authorList>
            <person name="Urmite Genomes"/>
        </authorList>
    </citation>
    <scope>NUCLEOTIDE SEQUENCE [LARGE SCALE GENOMIC DNA]</scope>
    <source>
        <strain evidence="3 4">CSUR P1491</strain>
    </source>
</reference>
<dbReference type="OrthoDB" id="4640936at2"/>